<comment type="function">
    <text evidence="2">Component of the Mediator complex, a coactivator involved in the regulated transcription of nearly all RNA polymerase II-dependent genes. Mediator functions as a bridge to convey information from gene-specific regulatory proteins to the basal RNA polymerase II transcription machinery. Mediator is recruited to promoters by direct interactions with regulatory proteins and serves as a scaffold for the assembly of a functional preinitiation complex with RNA polymerase II and the general transcription factors.</text>
</comment>
<gene>
    <name evidence="2" type="primary">MED15</name>
</gene>
<comment type="similarity">
    <text evidence="2">Belongs to the Mediator complex subunit 15 family.</text>
</comment>
<evidence type="ECO:0000256" key="1">
    <source>
        <dbReference type="ARBA" id="ARBA00023242"/>
    </source>
</evidence>
<name>A0A3Q2X9U9_HIPCM</name>
<keyword evidence="2" id="KW-0010">Activator</keyword>
<reference evidence="4" key="2">
    <citation type="submission" date="2025-09" db="UniProtKB">
        <authorList>
            <consortium name="Ensembl"/>
        </authorList>
    </citation>
    <scope>IDENTIFICATION</scope>
</reference>
<organism evidence="4 5">
    <name type="scientific">Hippocampus comes</name>
    <name type="common">Tiger tail seahorse</name>
    <dbReference type="NCBI Taxonomy" id="109280"/>
    <lineage>
        <taxon>Eukaryota</taxon>
        <taxon>Metazoa</taxon>
        <taxon>Chordata</taxon>
        <taxon>Craniata</taxon>
        <taxon>Vertebrata</taxon>
        <taxon>Euteleostomi</taxon>
        <taxon>Actinopterygii</taxon>
        <taxon>Neopterygii</taxon>
        <taxon>Teleostei</taxon>
        <taxon>Neoteleostei</taxon>
        <taxon>Acanthomorphata</taxon>
        <taxon>Syngnathiaria</taxon>
        <taxon>Syngnathiformes</taxon>
        <taxon>Syngnathoidei</taxon>
        <taxon>Syngnathidae</taxon>
        <taxon>Hippocampus</taxon>
    </lineage>
</organism>
<dbReference type="InterPro" id="IPR036529">
    <property type="entry name" value="KIX_dom_sf"/>
</dbReference>
<keyword evidence="1 2" id="KW-0539">Nucleus</keyword>
<dbReference type="Pfam" id="PF09606">
    <property type="entry name" value="Med15_N"/>
    <property type="match status" value="1"/>
</dbReference>
<keyword evidence="2" id="KW-0804">Transcription</keyword>
<evidence type="ECO:0000256" key="2">
    <source>
        <dbReference type="RuleBase" id="RU364148"/>
    </source>
</evidence>
<protein>
    <recommendedName>
        <fullName evidence="2">Mediator of RNA polymerase II transcription subunit 15</fullName>
    </recommendedName>
    <alternativeName>
        <fullName evidence="2">Mediator complex subunit 15</fullName>
    </alternativeName>
</protein>
<keyword evidence="5" id="KW-1185">Reference proteome</keyword>
<evidence type="ECO:0000313" key="5">
    <source>
        <dbReference type="Proteomes" id="UP000264820"/>
    </source>
</evidence>
<evidence type="ECO:0000259" key="3">
    <source>
        <dbReference type="Pfam" id="PF09606"/>
    </source>
</evidence>
<feature type="domain" description="Mediator of RNA polymerase II transcription subunit 15 N-terminal" evidence="3">
    <location>
        <begin position="7"/>
        <end position="52"/>
    </location>
</feature>
<dbReference type="Gene3D" id="1.10.246.20">
    <property type="entry name" value="Coactivator CBP, KIX domain"/>
    <property type="match status" value="1"/>
</dbReference>
<dbReference type="GO" id="GO:0005654">
    <property type="term" value="C:nucleoplasm"/>
    <property type="evidence" value="ECO:0007669"/>
    <property type="project" value="UniProtKB-ARBA"/>
</dbReference>
<evidence type="ECO:0000313" key="4">
    <source>
        <dbReference type="Ensembl" id="ENSHCOP00000000980.1"/>
    </source>
</evidence>
<reference evidence="4" key="1">
    <citation type="submission" date="2025-08" db="UniProtKB">
        <authorList>
            <consortium name="Ensembl"/>
        </authorList>
    </citation>
    <scope>IDENTIFICATION</scope>
</reference>
<sequence length="67" mass="7634">MEVPGPDSDWRSPQFRQKVVAQIEEAKRKAGSGHSKSSTEMENQVYIKAKTRVSRDHAGRFELEPPH</sequence>
<dbReference type="GeneTree" id="ENSGT00940000169602"/>
<dbReference type="OMA" id="WRGPQFR"/>
<comment type="subcellular location">
    <subcellularLocation>
        <location evidence="2">Nucleus</location>
    </subcellularLocation>
</comment>
<dbReference type="InterPro" id="IPR019087">
    <property type="entry name" value="Med15_N"/>
</dbReference>
<keyword evidence="2" id="KW-0805">Transcription regulation</keyword>
<dbReference type="STRING" id="109280.ENSHCOP00000000980"/>
<dbReference type="GO" id="GO:0006355">
    <property type="term" value="P:regulation of DNA-templated transcription"/>
    <property type="evidence" value="ECO:0007669"/>
    <property type="project" value="InterPro"/>
</dbReference>
<dbReference type="GO" id="GO:0003712">
    <property type="term" value="F:transcription coregulator activity"/>
    <property type="evidence" value="ECO:0007669"/>
    <property type="project" value="InterPro"/>
</dbReference>
<accession>A0A3Q2X9U9</accession>
<dbReference type="Ensembl" id="ENSHCOT00000012873.1">
    <property type="protein sequence ID" value="ENSHCOP00000000980.1"/>
    <property type="gene ID" value="ENSHCOG00000001879.1"/>
</dbReference>
<dbReference type="AlphaFoldDB" id="A0A3Q2X9U9"/>
<dbReference type="Proteomes" id="UP000264820">
    <property type="component" value="Unplaced"/>
</dbReference>
<comment type="subunit">
    <text evidence="2">Component of the Mediator complex.</text>
</comment>
<proteinExistence type="inferred from homology"/>